<protein>
    <submittedName>
        <fullName evidence="1">Uncharacterized protein</fullName>
    </submittedName>
</protein>
<dbReference type="Proteomes" id="UP001230504">
    <property type="component" value="Unassembled WGS sequence"/>
</dbReference>
<proteinExistence type="predicted"/>
<evidence type="ECO:0000313" key="1">
    <source>
        <dbReference type="EMBL" id="KAK1564039.1"/>
    </source>
</evidence>
<sequence>MPAPSHLHLRRTRTVIIHFLHLSCFSNLQVSPQQTWHPTLATNSEQPLTDPDCGSPVYPIFCSTHPPIPAPWCGSCSITDPFPVHPRPVHLSPVSSLQSPVSPHLSLPFPPPTPPPPRPPPPVYRYWQFPPAHTLFGVFFSDKPLTPSRTLWRDNVGFLHLYWPGLHMVMSLLLAYSPTP</sequence>
<organism evidence="1 2">
    <name type="scientific">Colletotrichum navitas</name>
    <dbReference type="NCBI Taxonomy" id="681940"/>
    <lineage>
        <taxon>Eukaryota</taxon>
        <taxon>Fungi</taxon>
        <taxon>Dikarya</taxon>
        <taxon>Ascomycota</taxon>
        <taxon>Pezizomycotina</taxon>
        <taxon>Sordariomycetes</taxon>
        <taxon>Hypocreomycetidae</taxon>
        <taxon>Glomerellales</taxon>
        <taxon>Glomerellaceae</taxon>
        <taxon>Colletotrichum</taxon>
        <taxon>Colletotrichum graminicola species complex</taxon>
    </lineage>
</organism>
<accession>A0AAD8UWH9</accession>
<evidence type="ECO:0000313" key="2">
    <source>
        <dbReference type="Proteomes" id="UP001230504"/>
    </source>
</evidence>
<reference evidence="1" key="1">
    <citation type="submission" date="2021-06" db="EMBL/GenBank/DDBJ databases">
        <title>Comparative genomics, transcriptomics and evolutionary studies reveal genomic signatures of adaptation to plant cell wall in hemibiotrophic fungi.</title>
        <authorList>
            <consortium name="DOE Joint Genome Institute"/>
            <person name="Baroncelli R."/>
            <person name="Diaz J.F."/>
            <person name="Benocci T."/>
            <person name="Peng M."/>
            <person name="Battaglia E."/>
            <person name="Haridas S."/>
            <person name="Andreopoulos W."/>
            <person name="Labutti K."/>
            <person name="Pangilinan J."/>
            <person name="Floch G.L."/>
            <person name="Makela M.R."/>
            <person name="Henrissat B."/>
            <person name="Grigoriev I.V."/>
            <person name="Crouch J.A."/>
            <person name="De Vries R.P."/>
            <person name="Sukno S.A."/>
            <person name="Thon M.R."/>
        </authorList>
    </citation>
    <scope>NUCLEOTIDE SEQUENCE</scope>
    <source>
        <strain evidence="1">CBS 125086</strain>
    </source>
</reference>
<dbReference type="GeneID" id="85435444"/>
<dbReference type="EMBL" id="JAHLJV010000223">
    <property type="protein sequence ID" value="KAK1564039.1"/>
    <property type="molecule type" value="Genomic_DNA"/>
</dbReference>
<dbReference type="AlphaFoldDB" id="A0AAD8UWH9"/>
<gene>
    <name evidence="1" type="ORF">LY79DRAFT_169646</name>
</gene>
<keyword evidence="2" id="KW-1185">Reference proteome</keyword>
<comment type="caution">
    <text evidence="1">The sequence shown here is derived from an EMBL/GenBank/DDBJ whole genome shotgun (WGS) entry which is preliminary data.</text>
</comment>
<name>A0AAD8UWH9_9PEZI</name>
<dbReference type="RefSeq" id="XP_060406905.1">
    <property type="nucleotide sequence ID" value="XM_060551204.1"/>
</dbReference>